<dbReference type="PATRIC" id="fig|1396.428.peg.2821"/>
<name>A0A0G8F613_BACCE</name>
<dbReference type="RefSeq" id="WP_046954506.1">
    <property type="nucleotide sequence ID" value="NZ_LCYI01000017.1"/>
</dbReference>
<evidence type="ECO:0008006" key="4">
    <source>
        <dbReference type="Google" id="ProtNLM"/>
    </source>
</evidence>
<proteinExistence type="predicted"/>
<dbReference type="Proteomes" id="UP000035214">
    <property type="component" value="Unassembled WGS sequence"/>
</dbReference>
<evidence type="ECO:0000256" key="1">
    <source>
        <dbReference type="SAM" id="MobiDB-lite"/>
    </source>
</evidence>
<gene>
    <name evidence="2" type="ORF">B4077_3440</name>
</gene>
<feature type="region of interest" description="Disordered" evidence="1">
    <location>
        <begin position="24"/>
        <end position="51"/>
    </location>
</feature>
<evidence type="ECO:0000313" key="3">
    <source>
        <dbReference type="Proteomes" id="UP000035214"/>
    </source>
</evidence>
<accession>A0A0G8F613</accession>
<dbReference type="EMBL" id="LCYI01000017">
    <property type="protein sequence ID" value="KLA31172.1"/>
    <property type="molecule type" value="Genomic_DNA"/>
</dbReference>
<dbReference type="PROSITE" id="PS51257">
    <property type="entry name" value="PROKAR_LIPOPROTEIN"/>
    <property type="match status" value="1"/>
</dbReference>
<comment type="caution">
    <text evidence="2">The sequence shown here is derived from an EMBL/GenBank/DDBJ whole genome shotgun (WGS) entry which is preliminary data.</text>
</comment>
<reference evidence="2 3" key="1">
    <citation type="submission" date="2015-04" db="EMBL/GenBank/DDBJ databases">
        <title>Draft Genome Sequences of Eight Spore-Forming Food Isolates of Bacillus cereus Genome sequencing.</title>
        <authorList>
            <person name="Krawcyk A.O."/>
            <person name="de Jong A."/>
            <person name="Eijlander R.T."/>
            <person name="Berendsen E.M."/>
            <person name="Holsappel S."/>
            <person name="Wells-Bennik M."/>
            <person name="Kuipers O.P."/>
        </authorList>
    </citation>
    <scope>NUCLEOTIDE SEQUENCE [LARGE SCALE GENOMIC DNA]</scope>
    <source>
        <strain evidence="2 3">B4077</strain>
    </source>
</reference>
<evidence type="ECO:0000313" key="2">
    <source>
        <dbReference type="EMBL" id="KLA31172.1"/>
    </source>
</evidence>
<organism evidence="2 3">
    <name type="scientific">Bacillus cereus</name>
    <dbReference type="NCBI Taxonomy" id="1396"/>
    <lineage>
        <taxon>Bacteria</taxon>
        <taxon>Bacillati</taxon>
        <taxon>Bacillota</taxon>
        <taxon>Bacilli</taxon>
        <taxon>Bacillales</taxon>
        <taxon>Bacillaceae</taxon>
        <taxon>Bacillus</taxon>
        <taxon>Bacillus cereus group</taxon>
    </lineage>
</organism>
<protein>
    <recommendedName>
        <fullName evidence="4">Lipoprotein</fullName>
    </recommendedName>
</protein>
<feature type="compositionally biased region" description="Basic and acidic residues" evidence="1">
    <location>
        <begin position="40"/>
        <end position="51"/>
    </location>
</feature>
<dbReference type="AlphaFoldDB" id="A0A0G8F613"/>
<sequence length="141" mass="16149">MMKKSVLVVSLSVVMLAGCGEKEMVQKEQPKTQQTTVKTEQPKDEQTRMTKSIERRTKEIIEYFGGTVTAVELNKENNLYVLYVFVDKTALSNADEGLRKNFGYRTRTKLKDAVAQSGLQEYDKTTIRYFTSDGKTEIEFE</sequence>